<dbReference type="SUPFAM" id="SSF56112">
    <property type="entry name" value="Protein kinase-like (PK-like)"/>
    <property type="match status" value="1"/>
</dbReference>
<dbReference type="PROSITE" id="PS51752">
    <property type="entry name" value="JACALIN_LECTIN"/>
    <property type="match status" value="1"/>
</dbReference>
<dbReference type="Proteomes" id="UP001497444">
    <property type="component" value="Chromosome 1"/>
</dbReference>
<gene>
    <name evidence="4" type="ORF">CSSPJE1EN1_LOCUS1643</name>
</gene>
<dbReference type="Gene3D" id="3.30.200.20">
    <property type="entry name" value="Phosphorylase Kinase, domain 1"/>
    <property type="match status" value="1"/>
</dbReference>
<dbReference type="Gene3D" id="2.100.10.30">
    <property type="entry name" value="Jacalin-like lectin domain"/>
    <property type="match status" value="1"/>
</dbReference>
<feature type="domain" description="Protein kinase" evidence="2">
    <location>
        <begin position="222"/>
        <end position="510"/>
    </location>
</feature>
<evidence type="ECO:0000256" key="1">
    <source>
        <dbReference type="PROSITE-ProRule" id="PRU10141"/>
    </source>
</evidence>
<dbReference type="Pfam" id="PF07714">
    <property type="entry name" value="PK_Tyr_Ser-Thr"/>
    <property type="match status" value="1"/>
</dbReference>
<dbReference type="InterPro" id="IPR001245">
    <property type="entry name" value="Ser-Thr/Tyr_kinase_cat_dom"/>
</dbReference>
<evidence type="ECO:0000259" key="3">
    <source>
        <dbReference type="PROSITE" id="PS51752"/>
    </source>
</evidence>
<dbReference type="PANTHER" id="PTHR44329:SF260">
    <property type="entry name" value="PROTEIN KINASE DOMAIN-CONTAINING PROTEIN"/>
    <property type="match status" value="1"/>
</dbReference>
<dbReference type="InterPro" id="IPR001229">
    <property type="entry name" value="Jacalin-like_lectin_dom"/>
</dbReference>
<feature type="domain" description="Jacalin-type lectin" evidence="3">
    <location>
        <begin position="535"/>
        <end position="681"/>
    </location>
</feature>
<proteinExistence type="predicted"/>
<dbReference type="InterPro" id="IPR051681">
    <property type="entry name" value="Ser/Thr_Kinases-Pseudokinases"/>
</dbReference>
<dbReference type="InterPro" id="IPR011009">
    <property type="entry name" value="Kinase-like_dom_sf"/>
</dbReference>
<feature type="binding site" evidence="1">
    <location>
        <position position="249"/>
    </location>
    <ligand>
        <name>ATP</name>
        <dbReference type="ChEBI" id="CHEBI:30616"/>
    </ligand>
</feature>
<evidence type="ECO:0008006" key="6">
    <source>
        <dbReference type="Google" id="ProtNLM"/>
    </source>
</evidence>
<keyword evidence="1" id="KW-0067">ATP-binding</keyword>
<accession>A0ABP0VRU8</accession>
<dbReference type="Gene3D" id="1.20.930.20">
    <property type="entry name" value="Adaptor protein Cbl, N-terminal domain"/>
    <property type="match status" value="1"/>
</dbReference>
<dbReference type="PANTHER" id="PTHR44329">
    <property type="entry name" value="SERINE/THREONINE-PROTEIN KINASE TNNI3K-RELATED"/>
    <property type="match status" value="1"/>
</dbReference>
<dbReference type="SUPFAM" id="SSF51101">
    <property type="entry name" value="Mannose-binding lectins"/>
    <property type="match status" value="1"/>
</dbReference>
<dbReference type="InterPro" id="IPR017441">
    <property type="entry name" value="Protein_kinase_ATP_BS"/>
</dbReference>
<dbReference type="Pfam" id="PF01419">
    <property type="entry name" value="Jacalin"/>
    <property type="match status" value="1"/>
</dbReference>
<dbReference type="InterPro" id="IPR000719">
    <property type="entry name" value="Prot_kinase_dom"/>
</dbReference>
<sequence>MAPNFLLLTEQAIDSAKSLTSGQNEQLFKLNKRQCKYVAQKLSESGEVLQVLKSAVGESVVCNCEAALKELYRVATDALSLIKDCRRESWLKAAITQRGSEDFAEVCYDLQWCTSILCSISFQGTTRATYSQIDISQPEGCDGRLGAFDLFRLETAAKQDQEDLRSNLEPHVCDASCVRSPAEPCLAAHVLRRLDNRPTALGADPMTRNSPSSLWQVDPQDLAEGKRLGGGAFGDVYQTEWLGESYAKKVFHEASGDSFKVEAGILAVLCHPHVVRTVCWSRLQKKRDYSLVMDLMKEDLYGFLHPDDDSDDDSNDVAAVPLSTPAAVDLMLQTARGLRYLHSKSTVHRDVKSKNILVKPLIDVPELEYIEGYLTVKLTDFGTSTIKKSITRRSHQTFNVGTRSWMAPEVFLIQEEWMYTGAAQSSPIAHPHKADVWSFAMVCFEILTREVPFKDELQTRLFHRITVDGLRPVLPNECPRRLVSLIQRCWEYDPRERPDFTEICNELRYIKGLLLTGDKIQIQKVDVRSFVTEPTEVQGPWGGIGGGSFSDGLATGIKWLKVRSHDGVFLCLQVGYDICGQSFQSSLHGEATYGREEEIKFNYPGEYLQQIEGFVGMIPMMQENRQVTGISSITFKSNIKSYGPYGGDGGETPFKSGIGKIVGFWGKSALAIDQIGVFIVNPT</sequence>
<dbReference type="InterPro" id="IPR036537">
    <property type="entry name" value="Adaptor_Cbl_N_dom_sf"/>
</dbReference>
<dbReference type="PROSITE" id="PS50011">
    <property type="entry name" value="PROTEIN_KINASE_DOM"/>
    <property type="match status" value="1"/>
</dbReference>
<keyword evidence="1" id="KW-0547">Nucleotide-binding</keyword>
<dbReference type="InterPro" id="IPR036404">
    <property type="entry name" value="Jacalin-like_lectin_dom_sf"/>
</dbReference>
<dbReference type="SMART" id="SM00220">
    <property type="entry name" value="S_TKc"/>
    <property type="match status" value="1"/>
</dbReference>
<dbReference type="EMBL" id="OZ020096">
    <property type="protein sequence ID" value="CAK9256165.1"/>
    <property type="molecule type" value="Genomic_DNA"/>
</dbReference>
<evidence type="ECO:0000313" key="4">
    <source>
        <dbReference type="EMBL" id="CAK9256165.1"/>
    </source>
</evidence>
<dbReference type="SMART" id="SM00915">
    <property type="entry name" value="Jacalin"/>
    <property type="match status" value="1"/>
</dbReference>
<dbReference type="CDD" id="cd09612">
    <property type="entry name" value="Jacalin"/>
    <property type="match status" value="1"/>
</dbReference>
<protein>
    <recommendedName>
        <fullName evidence="6">Protein kinase domain-containing protein</fullName>
    </recommendedName>
</protein>
<dbReference type="PROSITE" id="PS00107">
    <property type="entry name" value="PROTEIN_KINASE_ATP"/>
    <property type="match status" value="1"/>
</dbReference>
<name>A0ABP0VRU8_9BRYO</name>
<dbReference type="Gene3D" id="1.10.510.10">
    <property type="entry name" value="Transferase(Phosphotransferase) domain 1"/>
    <property type="match status" value="1"/>
</dbReference>
<reference evidence="4 5" key="1">
    <citation type="submission" date="2024-02" db="EMBL/GenBank/DDBJ databases">
        <authorList>
            <consortium name="ELIXIR-Norway"/>
            <consortium name="Elixir Norway"/>
        </authorList>
    </citation>
    <scope>NUCLEOTIDE SEQUENCE [LARGE SCALE GENOMIC DNA]</scope>
</reference>
<evidence type="ECO:0000313" key="5">
    <source>
        <dbReference type="Proteomes" id="UP001497444"/>
    </source>
</evidence>
<dbReference type="InterPro" id="IPR033734">
    <property type="entry name" value="Jacalin-like_lectin_dom_plant"/>
</dbReference>
<keyword evidence="5" id="KW-1185">Reference proteome</keyword>
<evidence type="ECO:0000259" key="2">
    <source>
        <dbReference type="PROSITE" id="PS50011"/>
    </source>
</evidence>
<organism evidence="4 5">
    <name type="scientific">Sphagnum jensenii</name>
    <dbReference type="NCBI Taxonomy" id="128206"/>
    <lineage>
        <taxon>Eukaryota</taxon>
        <taxon>Viridiplantae</taxon>
        <taxon>Streptophyta</taxon>
        <taxon>Embryophyta</taxon>
        <taxon>Bryophyta</taxon>
        <taxon>Sphagnophytina</taxon>
        <taxon>Sphagnopsida</taxon>
        <taxon>Sphagnales</taxon>
        <taxon>Sphagnaceae</taxon>
        <taxon>Sphagnum</taxon>
    </lineage>
</organism>